<reference evidence="1" key="2">
    <citation type="submission" date="2020-01" db="EMBL/GenBank/DDBJ databases">
        <authorList>
            <person name="Hornung B."/>
        </authorList>
    </citation>
    <scope>NUCLEOTIDE SEQUENCE</scope>
    <source>
        <strain evidence="1">PacBioINE</strain>
    </source>
</reference>
<organism evidence="1">
    <name type="scientific">Acididesulfobacillus acetoxydans</name>
    <dbReference type="NCBI Taxonomy" id="1561005"/>
    <lineage>
        <taxon>Bacteria</taxon>
        <taxon>Bacillati</taxon>
        <taxon>Bacillota</taxon>
        <taxon>Clostridia</taxon>
        <taxon>Eubacteriales</taxon>
        <taxon>Peptococcaceae</taxon>
        <taxon>Acididesulfobacillus</taxon>
    </lineage>
</organism>
<reference evidence="2" key="1">
    <citation type="submission" date="2014-11" db="EMBL/GenBank/DDBJ databases">
        <authorList>
            <person name="Hornung B.V."/>
        </authorList>
    </citation>
    <scope>NUCLEOTIDE SEQUENCE</scope>
    <source>
        <strain evidence="2">INE</strain>
    </source>
</reference>
<keyword evidence="3" id="KW-1185">Reference proteome</keyword>
<gene>
    <name evidence="1" type="ORF">DEACI_0428</name>
    <name evidence="2" type="ORF">DEACI_1828</name>
</gene>
<dbReference type="EMBL" id="CDGJ01000052">
    <property type="protein sequence ID" value="CEJ07365.1"/>
    <property type="molecule type" value="Genomic_DNA"/>
</dbReference>
<protein>
    <submittedName>
        <fullName evidence="1">Uncharacterized protein</fullName>
    </submittedName>
</protein>
<proteinExistence type="predicted"/>
<dbReference type="Proteomes" id="UP000836597">
    <property type="component" value="Chromosome"/>
</dbReference>
<dbReference type="Proteomes" id="UP001071230">
    <property type="component" value="Unassembled WGS sequence"/>
</dbReference>
<name>A0A8S0W6F5_9FIRM</name>
<dbReference type="RefSeq" id="WP_261486903.1">
    <property type="nucleotide sequence ID" value="NZ_CDGJ01000052.1"/>
</dbReference>
<evidence type="ECO:0000313" key="2">
    <source>
        <dbReference type="EMBL" id="CEJ07365.1"/>
    </source>
</evidence>
<sequence length="43" mass="4701">MPANSFPVANLTEQEVAEIKSLEKALNRTKPNGEKILVAYSKA</sequence>
<accession>A0A8S0W6F5</accession>
<evidence type="ECO:0000313" key="1">
    <source>
        <dbReference type="EMBL" id="CAA7599799.1"/>
    </source>
</evidence>
<dbReference type="AlphaFoldDB" id="A0A8S0W6F5"/>
<evidence type="ECO:0000313" key="3">
    <source>
        <dbReference type="Proteomes" id="UP001071230"/>
    </source>
</evidence>
<dbReference type="KEGG" id="aacx:DEACI_0428"/>
<dbReference type="EMBL" id="LR746496">
    <property type="protein sequence ID" value="CAA7599799.1"/>
    <property type="molecule type" value="Genomic_DNA"/>
</dbReference>